<dbReference type="AlphaFoldDB" id="A0AAV7B4G6"/>
<gene>
    <name evidence="1" type="ORF">GDO81_013603</name>
</gene>
<keyword evidence="2" id="KW-1185">Reference proteome</keyword>
<name>A0AAV7B4G6_ENGPU</name>
<sequence>MKILAHKKWQKHSSSAMVSFMTNDIKHHCLGCFKVVTKRLFKDFFWSGTWALAQSDDSMLDSGYWGCGHTLQLKLHCNWLRRSRAAGRSGMT</sequence>
<evidence type="ECO:0000313" key="1">
    <source>
        <dbReference type="EMBL" id="KAG8567395.1"/>
    </source>
</evidence>
<proteinExistence type="predicted"/>
<accession>A0AAV7B4G6</accession>
<organism evidence="1 2">
    <name type="scientific">Engystomops pustulosus</name>
    <name type="common">Tungara frog</name>
    <name type="synonym">Physalaemus pustulosus</name>
    <dbReference type="NCBI Taxonomy" id="76066"/>
    <lineage>
        <taxon>Eukaryota</taxon>
        <taxon>Metazoa</taxon>
        <taxon>Chordata</taxon>
        <taxon>Craniata</taxon>
        <taxon>Vertebrata</taxon>
        <taxon>Euteleostomi</taxon>
        <taxon>Amphibia</taxon>
        <taxon>Batrachia</taxon>
        <taxon>Anura</taxon>
        <taxon>Neobatrachia</taxon>
        <taxon>Hyloidea</taxon>
        <taxon>Leptodactylidae</taxon>
        <taxon>Leiuperinae</taxon>
        <taxon>Engystomops</taxon>
    </lineage>
</organism>
<dbReference type="EMBL" id="WNYA01000006">
    <property type="protein sequence ID" value="KAG8567395.1"/>
    <property type="molecule type" value="Genomic_DNA"/>
</dbReference>
<reference evidence="1" key="1">
    <citation type="thesis" date="2020" institute="ProQuest LLC" country="789 East Eisenhower Parkway, Ann Arbor, MI, USA">
        <title>Comparative Genomics and Chromosome Evolution.</title>
        <authorList>
            <person name="Mudd A.B."/>
        </authorList>
    </citation>
    <scope>NUCLEOTIDE SEQUENCE</scope>
    <source>
        <strain evidence="1">237g6f4</strain>
        <tissue evidence="1">Blood</tissue>
    </source>
</reference>
<protein>
    <submittedName>
        <fullName evidence="1">Uncharacterized protein</fullName>
    </submittedName>
</protein>
<evidence type="ECO:0000313" key="2">
    <source>
        <dbReference type="Proteomes" id="UP000824782"/>
    </source>
</evidence>
<dbReference type="Proteomes" id="UP000824782">
    <property type="component" value="Unassembled WGS sequence"/>
</dbReference>
<comment type="caution">
    <text evidence="1">The sequence shown here is derived from an EMBL/GenBank/DDBJ whole genome shotgun (WGS) entry which is preliminary data.</text>
</comment>